<accession>A0A3L8GQW1</accession>
<evidence type="ECO:0000259" key="2">
    <source>
        <dbReference type="Pfam" id="PF17678"/>
    </source>
</evidence>
<dbReference type="Proteomes" id="UP000269148">
    <property type="component" value="Unassembled WGS sequence"/>
</dbReference>
<dbReference type="InterPro" id="IPR014718">
    <property type="entry name" value="GH-type_carb-bd"/>
</dbReference>
<dbReference type="NCBIfam" id="TIGR01180">
    <property type="entry name" value="aman2_put"/>
    <property type="match status" value="1"/>
</dbReference>
<keyword evidence="5" id="KW-1185">Reference proteome</keyword>
<dbReference type="STRING" id="1346.BMF34_01730"/>
<dbReference type="GeneID" id="35765271"/>
<dbReference type="KEGG" id="siz:SI82_01835"/>
<dbReference type="Gene3D" id="1.20.1050.60">
    <property type="entry name" value="alpha-1,2-mannosidase"/>
    <property type="match status" value="1"/>
</dbReference>
<evidence type="ECO:0000313" key="4">
    <source>
        <dbReference type="EMBL" id="RLU58838.1"/>
    </source>
</evidence>
<dbReference type="GO" id="GO:0005975">
    <property type="term" value="P:carbohydrate metabolic process"/>
    <property type="evidence" value="ECO:0007669"/>
    <property type="project" value="InterPro"/>
</dbReference>
<dbReference type="InterPro" id="IPR050883">
    <property type="entry name" value="PNGase"/>
</dbReference>
<dbReference type="GO" id="GO:0030246">
    <property type="term" value="F:carbohydrate binding"/>
    <property type="evidence" value="ECO:0007669"/>
    <property type="project" value="InterPro"/>
</dbReference>
<dbReference type="KEGG" id="siq:DQ08_01550"/>
<dbReference type="PANTHER" id="PTHR12143">
    <property type="entry name" value="PEPTIDE N-GLYCANASE PNGASE -RELATED"/>
    <property type="match status" value="1"/>
</dbReference>
<evidence type="ECO:0000313" key="3">
    <source>
        <dbReference type="EMBL" id="AHY15193.1"/>
    </source>
</evidence>
<dbReference type="OrthoDB" id="9804511at2"/>
<dbReference type="RefSeq" id="WP_003100690.1">
    <property type="nucleotide sequence ID" value="NZ_CP010783.1"/>
</dbReference>
<protein>
    <submittedName>
        <fullName evidence="4">Alpha-mannosidase</fullName>
    </submittedName>
</protein>
<dbReference type="GO" id="GO:0005829">
    <property type="term" value="C:cytosol"/>
    <property type="evidence" value="ECO:0007669"/>
    <property type="project" value="TreeGrafter"/>
</dbReference>
<dbReference type="Gene3D" id="2.70.98.10">
    <property type="match status" value="1"/>
</dbReference>
<reference evidence="3 5" key="1">
    <citation type="journal article" date="2014" name="Genome Announc.">
        <title>Complete Genome Sequence of a Virulent Strain, Streptococcus iniae ISET0901, Isolated from Diseased Tilapia.</title>
        <authorList>
            <person name="Pridgeon J.W."/>
            <person name="Zhang D."/>
            <person name="Zhang L."/>
        </authorList>
    </citation>
    <scope>NUCLEOTIDE SEQUENCE [LARGE SCALE GENOMIC DNA]</scope>
    <source>
        <strain evidence="3 5">ISET0901</strain>
    </source>
</reference>
<dbReference type="InterPro" id="IPR005887">
    <property type="entry name" value="GH92_a_mannosidase_put"/>
</dbReference>
<feature type="domain" description="Glycosyl hydrolase family 92 N-terminal" evidence="2">
    <location>
        <begin position="8"/>
        <end position="229"/>
    </location>
</feature>
<evidence type="ECO:0000313" key="5">
    <source>
        <dbReference type="Proteomes" id="UP000025245"/>
    </source>
</evidence>
<dbReference type="Proteomes" id="UP000025245">
    <property type="component" value="Chromosome"/>
</dbReference>
<proteinExistence type="predicted"/>
<organism evidence="4 6">
    <name type="scientific">Streptococcus iniae</name>
    <name type="common">Streptococcus shiloi</name>
    <dbReference type="NCBI Taxonomy" id="1346"/>
    <lineage>
        <taxon>Bacteria</taxon>
        <taxon>Bacillati</taxon>
        <taxon>Bacillota</taxon>
        <taxon>Bacilli</taxon>
        <taxon>Lactobacillales</taxon>
        <taxon>Streptococcaceae</taxon>
        <taxon>Streptococcus</taxon>
    </lineage>
</organism>
<dbReference type="EMBL" id="QLQD01000017">
    <property type="protein sequence ID" value="RLU58838.1"/>
    <property type="molecule type" value="Genomic_DNA"/>
</dbReference>
<name>A0A3L8GQW1_STRIN</name>
<dbReference type="GO" id="GO:0000224">
    <property type="term" value="F:peptide-N4-(N-acetyl-beta-glucosaminyl)asparagine amidase activity"/>
    <property type="evidence" value="ECO:0007669"/>
    <property type="project" value="TreeGrafter"/>
</dbReference>
<dbReference type="InterPro" id="IPR041371">
    <property type="entry name" value="GH92_N"/>
</dbReference>
<dbReference type="Pfam" id="PF07971">
    <property type="entry name" value="Glyco_hydro_92"/>
    <property type="match status" value="1"/>
</dbReference>
<dbReference type="Pfam" id="PF17678">
    <property type="entry name" value="Glyco_hydro_92N"/>
    <property type="match status" value="1"/>
</dbReference>
<dbReference type="InterPro" id="IPR008928">
    <property type="entry name" value="6-hairpin_glycosidase_sf"/>
</dbReference>
<dbReference type="KEGG" id="sio:DW64_01535"/>
<dbReference type="Gene3D" id="3.30.2080.10">
    <property type="entry name" value="GH92 mannosidase domain"/>
    <property type="match status" value="1"/>
</dbReference>
<dbReference type="SMR" id="A0A3L8GQW1"/>
<dbReference type="PANTHER" id="PTHR12143:SF43">
    <property type="entry name" value="PUTATIVE-RELATED"/>
    <property type="match status" value="1"/>
</dbReference>
<evidence type="ECO:0000313" key="6">
    <source>
        <dbReference type="Proteomes" id="UP000269148"/>
    </source>
</evidence>
<dbReference type="SUPFAM" id="SSF48208">
    <property type="entry name" value="Six-hairpin glycosidases"/>
    <property type="match status" value="1"/>
</dbReference>
<dbReference type="EMBL" id="CP007586">
    <property type="protein sequence ID" value="AHY15193.1"/>
    <property type="molecule type" value="Genomic_DNA"/>
</dbReference>
<sequence length="708" mass="80296">MSTILETIDTRLGTYNSHAFSNGNTLPLTGYPFGMTYFAPQTTDQHGNWWFNPYEPVYQGIRLTHQPSPWVGDFSQLLITPVTGTLYGHSLFHRQSSYDMDSAVFRPDLLKLYSHRFQVTSQLTPSLYGATLDVNSASAAPLSLVFHAPGWACYQLLSPNQLLITLKNASQTPSEDFAMYALLKFDDAILSCQEVIEDGARTVDTLIEGKDLHLQVTFKTSHLQCQLATSFISPKQAKKNLLEQEPFELAHQKATQKWTSLLSRVLIEDLDKADEKALFYHCLYRCLLFPQTFFEKDDKNQAIHFDPHSNSVKVGKFYTNNGYWDTFRSNYPLLSILYPDYLADFLEGILQHYQDTGFLPKWLSPNERAIMPGTLVDGVIADAVTKGLAGDITPQLFEAMLTNRQKSDPNHRFGRTGNEDYQALGYLPSKYTESVSHSLDYAYSDWCIGTVAKKLGHEDLAKEFFDKSLNYKRLFDAHSGFLRAKDSDGNFREPFNPYAWGKDYAECSAIQSTLGAYHDIEGTISLLGGKVAFTQYLLKLCQSKPLFTADNYGYEIHEMSEMAEGHFGQLALSNQPSFHIPYLFHWSQKPEYTSLLIKQLRSKLFTNTFTAFPGDEDNGSMSAWYLFSCLGFYPVCPGKATYQFGIPLFSKVRLNLPENQALTIVTQNNYDHFQFVGTVTLDSHPITELKHQELIRAKSLVFRLSLLA</sequence>
<feature type="domain" description="Glycosyl hydrolase family 92" evidence="1">
    <location>
        <begin position="236"/>
        <end position="705"/>
    </location>
</feature>
<reference evidence="4 6" key="2">
    <citation type="submission" date="2018-06" db="EMBL/GenBank/DDBJ databases">
        <title>Mutators as drivers of adaptation in pathogenic bacteria and a risk factor for host jumps and vaccine escape.</title>
        <authorList>
            <person name="Barnes A.C."/>
            <person name="Silayeva O."/>
        </authorList>
    </citation>
    <scope>NUCLEOTIDE SEQUENCE [LARGE SCALE GENOMIC DNA]</scope>
    <source>
        <strain evidence="4 6">QMA0445</strain>
    </source>
</reference>
<dbReference type="GO" id="GO:0006516">
    <property type="term" value="P:glycoprotein catabolic process"/>
    <property type="evidence" value="ECO:0007669"/>
    <property type="project" value="TreeGrafter"/>
</dbReference>
<dbReference type="Gene3D" id="1.20.1610.10">
    <property type="entry name" value="alpha-1,2-mannosidases domains"/>
    <property type="match status" value="1"/>
</dbReference>
<dbReference type="AlphaFoldDB" id="A0A3L8GQW1"/>
<dbReference type="InterPro" id="IPR012939">
    <property type="entry name" value="Glyco_hydro_92"/>
</dbReference>
<gene>
    <name evidence="4" type="ORF">DIY07_01460</name>
    <name evidence="3" type="ORF">DQ08_01550</name>
</gene>
<evidence type="ECO:0000259" key="1">
    <source>
        <dbReference type="Pfam" id="PF07971"/>
    </source>
</evidence>